<gene>
    <name evidence="2" type="ORF">ACFQ2C_08120</name>
</gene>
<reference evidence="3" key="1">
    <citation type="journal article" date="2019" name="Int. J. Syst. Evol. Microbiol.">
        <title>The Global Catalogue of Microorganisms (GCM) 10K type strain sequencing project: providing services to taxonomists for standard genome sequencing and annotation.</title>
        <authorList>
            <consortium name="The Broad Institute Genomics Platform"/>
            <consortium name="The Broad Institute Genome Sequencing Center for Infectious Disease"/>
            <person name="Wu L."/>
            <person name="Ma J."/>
        </authorList>
    </citation>
    <scope>NUCLEOTIDE SEQUENCE [LARGE SCALE GENOMIC DNA]</scope>
    <source>
        <strain evidence="3">CCUG 52468</strain>
    </source>
</reference>
<sequence>MLSYNEISNCDRDIFDCCDQKPTNDQAGDCCYDAWVGDLVQVTADWKAANAFAINKEIEYLLTVEERDRLKSWYTEWEMTDENADALCRQLELFVLLLQKVCVVTDKTNKAIEILFCMIEDLYIRVDKLKSQYDKLIACINCLKRPELASGIGIMKLLEDYGAKLDAVILSRDILIPQIVSVVEYAYGLHINICEEYGLKETILYWKRKFNCKNCASTEEVTSLSESKIMKSTSSSESCCLEPSISLPIDSNEYYRQLETDYMNRKQEVDLLKKELDAAKEKRDALFACKQSLENAINEVNPANKCK</sequence>
<protein>
    <submittedName>
        <fullName evidence="2">Uncharacterized protein</fullName>
    </submittedName>
</protein>
<comment type="caution">
    <text evidence="2">The sequence shown here is derived from an EMBL/GenBank/DDBJ whole genome shotgun (WGS) entry which is preliminary data.</text>
</comment>
<evidence type="ECO:0000313" key="2">
    <source>
        <dbReference type="EMBL" id="MFD1165565.1"/>
    </source>
</evidence>
<proteinExistence type="predicted"/>
<organism evidence="2 3">
    <name type="scientific">Sphingobacterium daejeonense</name>
    <dbReference type="NCBI Taxonomy" id="371142"/>
    <lineage>
        <taxon>Bacteria</taxon>
        <taxon>Pseudomonadati</taxon>
        <taxon>Bacteroidota</taxon>
        <taxon>Sphingobacteriia</taxon>
        <taxon>Sphingobacteriales</taxon>
        <taxon>Sphingobacteriaceae</taxon>
        <taxon>Sphingobacterium</taxon>
    </lineage>
</organism>
<accession>A0ABW3RKI6</accession>
<name>A0ABW3RKI6_9SPHI</name>
<dbReference type="Proteomes" id="UP001597205">
    <property type="component" value="Unassembled WGS sequence"/>
</dbReference>
<feature type="coiled-coil region" evidence="1">
    <location>
        <begin position="255"/>
        <end position="282"/>
    </location>
</feature>
<keyword evidence="1" id="KW-0175">Coiled coil</keyword>
<evidence type="ECO:0000256" key="1">
    <source>
        <dbReference type="SAM" id="Coils"/>
    </source>
</evidence>
<keyword evidence="3" id="KW-1185">Reference proteome</keyword>
<evidence type="ECO:0000313" key="3">
    <source>
        <dbReference type="Proteomes" id="UP001597205"/>
    </source>
</evidence>
<dbReference type="EMBL" id="JBHTKY010000009">
    <property type="protein sequence ID" value="MFD1165565.1"/>
    <property type="molecule type" value="Genomic_DNA"/>
</dbReference>
<dbReference type="RefSeq" id="WP_380895683.1">
    <property type="nucleotide sequence ID" value="NZ_JBHTKY010000009.1"/>
</dbReference>